<sequence length="481" mass="53546">MLPSRFAYLVFLCIPFSFFLSACAGSPIRDTPLRDVLSLDWDRKSAETNRILGDLIRIQSVRGNEKKVAEYIKNLLEKEGIPVKFFHEEGFPDRVNILAELEPSSPSSEKGLILANHLDVVEAEAKDWKEEPFSGVVKDGRIYGRGALDCKSLIAMQLTAFLEWKRSKLPLKRKIMFLGLADEESGSEKGAKFLIRKHKELFQGYGYMLNEGGFGTKDVGVPNSTIFNIQYAEKGNLWLTIRAKGDQGHGSTPSGNYPSLRLHKFLSEVLDYDVSVRISPETEAFFYQLGTASSFPNSFFLKNAGVPILQRLLYGPIKSNRQLSAITRNTKAISGLKTMEGKGHNVLASEAEAKLDIRILPGFDPKDYIEEIREIAKKYDVEVESAGTVKPDKSGLDSVLFQTVAAVTSKLVPGSVPAPFLSPGKTDNAYFREIGLECYGLVPVILNEKELTMLHGKDESVSLENLKLGTRIVFEILHQMN</sequence>
<dbReference type="Gene3D" id="3.40.630.10">
    <property type="entry name" value="Zn peptidases"/>
    <property type="match status" value="1"/>
</dbReference>
<dbReference type="Pfam" id="PF07687">
    <property type="entry name" value="M20_dimer"/>
    <property type="match status" value="1"/>
</dbReference>
<feature type="signal peptide" evidence="6">
    <location>
        <begin position="1"/>
        <end position="24"/>
    </location>
</feature>
<keyword evidence="9" id="KW-1185">Reference proteome</keyword>
<evidence type="ECO:0000256" key="1">
    <source>
        <dbReference type="ARBA" id="ARBA00001947"/>
    </source>
</evidence>
<evidence type="ECO:0000256" key="5">
    <source>
        <dbReference type="ARBA" id="ARBA00022833"/>
    </source>
</evidence>
<feature type="chain" id="PRO_5045808331" evidence="6">
    <location>
        <begin position="25"/>
        <end position="481"/>
    </location>
</feature>
<evidence type="ECO:0000313" key="9">
    <source>
        <dbReference type="Proteomes" id="UP001580391"/>
    </source>
</evidence>
<gene>
    <name evidence="8" type="ORF">ACE5IX_18260</name>
</gene>
<evidence type="ECO:0000256" key="3">
    <source>
        <dbReference type="ARBA" id="ARBA00022723"/>
    </source>
</evidence>
<keyword evidence="3" id="KW-0479">Metal-binding</keyword>
<dbReference type="SUPFAM" id="SSF53187">
    <property type="entry name" value="Zn-dependent exopeptidases"/>
    <property type="match status" value="1"/>
</dbReference>
<evidence type="ECO:0000259" key="7">
    <source>
        <dbReference type="Pfam" id="PF07687"/>
    </source>
</evidence>
<dbReference type="Proteomes" id="UP001580391">
    <property type="component" value="Unassembled WGS sequence"/>
</dbReference>
<dbReference type="EMBL" id="JBHILJ010000016">
    <property type="protein sequence ID" value="MFB5738466.1"/>
    <property type="molecule type" value="Genomic_DNA"/>
</dbReference>
<accession>A0ABV5BT53</accession>
<dbReference type="InterPro" id="IPR036264">
    <property type="entry name" value="Bact_exopeptidase_dim_dom"/>
</dbReference>
<comment type="similarity">
    <text evidence="2">Belongs to the peptidase M20A family.</text>
</comment>
<reference evidence="8 9" key="1">
    <citation type="submission" date="2024-09" db="EMBL/GenBank/DDBJ databases">
        <title>Taxonomic and Genotyping Characterization of Leptospira Strains isolated from Multiple Sources in Colombia highlights the importance of intermediate species.</title>
        <authorList>
            <person name="Torres Higuera L."/>
            <person name="Rojas Tapias D."/>
            <person name="Jimenez Velasquez S."/>
            <person name="Renjifo Ibanez C."/>
        </authorList>
    </citation>
    <scope>NUCLEOTIDE SEQUENCE [LARGE SCALE GENOMIC DNA]</scope>
    <source>
        <strain evidence="8 9">Lep080</strain>
    </source>
</reference>
<dbReference type="PANTHER" id="PTHR43808:SF8">
    <property type="entry name" value="PEPTIDASE M20 DIMERISATION DOMAIN-CONTAINING PROTEIN"/>
    <property type="match status" value="1"/>
</dbReference>
<protein>
    <submittedName>
        <fullName evidence="8">M20/M25/M40 family metallo-hydrolase</fullName>
    </submittedName>
</protein>
<dbReference type="InterPro" id="IPR050072">
    <property type="entry name" value="Peptidase_M20A"/>
</dbReference>
<evidence type="ECO:0000313" key="8">
    <source>
        <dbReference type="EMBL" id="MFB5738466.1"/>
    </source>
</evidence>
<comment type="caution">
    <text evidence="8">The sequence shown here is derived from an EMBL/GenBank/DDBJ whole genome shotgun (WGS) entry which is preliminary data.</text>
</comment>
<dbReference type="PANTHER" id="PTHR43808">
    <property type="entry name" value="ACETYLORNITHINE DEACETYLASE"/>
    <property type="match status" value="1"/>
</dbReference>
<dbReference type="Pfam" id="PF01546">
    <property type="entry name" value="Peptidase_M20"/>
    <property type="match status" value="1"/>
</dbReference>
<keyword evidence="6" id="KW-0732">Signal</keyword>
<comment type="cofactor">
    <cofactor evidence="1">
        <name>Zn(2+)</name>
        <dbReference type="ChEBI" id="CHEBI:29105"/>
    </cofactor>
</comment>
<dbReference type="RefSeq" id="WP_246839142.1">
    <property type="nucleotide sequence ID" value="NZ_JBHILI010000012.1"/>
</dbReference>
<dbReference type="InterPro" id="IPR011650">
    <property type="entry name" value="Peptidase_M20_dimer"/>
</dbReference>
<proteinExistence type="inferred from homology"/>
<keyword evidence="5" id="KW-0862">Zinc</keyword>
<evidence type="ECO:0000256" key="6">
    <source>
        <dbReference type="SAM" id="SignalP"/>
    </source>
</evidence>
<dbReference type="Gene3D" id="3.30.70.360">
    <property type="match status" value="1"/>
</dbReference>
<feature type="domain" description="Peptidase M20 dimerisation" evidence="7">
    <location>
        <begin position="231"/>
        <end position="382"/>
    </location>
</feature>
<name>A0ABV5BT53_9LEPT</name>
<organism evidence="8 9">
    <name type="scientific">Leptospira wolffii</name>
    <dbReference type="NCBI Taxonomy" id="409998"/>
    <lineage>
        <taxon>Bacteria</taxon>
        <taxon>Pseudomonadati</taxon>
        <taxon>Spirochaetota</taxon>
        <taxon>Spirochaetia</taxon>
        <taxon>Leptospirales</taxon>
        <taxon>Leptospiraceae</taxon>
        <taxon>Leptospira</taxon>
    </lineage>
</organism>
<evidence type="ECO:0000256" key="2">
    <source>
        <dbReference type="ARBA" id="ARBA00006247"/>
    </source>
</evidence>
<dbReference type="PROSITE" id="PS51257">
    <property type="entry name" value="PROKAR_LIPOPROTEIN"/>
    <property type="match status" value="1"/>
</dbReference>
<keyword evidence="4" id="KW-0378">Hydrolase</keyword>
<dbReference type="SUPFAM" id="SSF55031">
    <property type="entry name" value="Bacterial exopeptidase dimerisation domain"/>
    <property type="match status" value="1"/>
</dbReference>
<dbReference type="InterPro" id="IPR002933">
    <property type="entry name" value="Peptidase_M20"/>
</dbReference>
<dbReference type="Gene3D" id="1.10.150.900">
    <property type="match status" value="1"/>
</dbReference>
<evidence type="ECO:0000256" key="4">
    <source>
        <dbReference type="ARBA" id="ARBA00022801"/>
    </source>
</evidence>